<dbReference type="STRING" id="930990.A0A067N8Z8"/>
<feature type="compositionally biased region" description="Polar residues" evidence="1">
    <location>
        <begin position="2588"/>
        <end position="2608"/>
    </location>
</feature>
<evidence type="ECO:0000259" key="4">
    <source>
        <dbReference type="SMART" id="SM01215"/>
    </source>
</evidence>
<dbReference type="InterPro" id="IPR019415">
    <property type="entry name" value="FMP27_SW_RBG"/>
</dbReference>
<organism evidence="6 7">
    <name type="scientific">Botryobasidium botryosum (strain FD-172 SS1)</name>
    <dbReference type="NCBI Taxonomy" id="930990"/>
    <lineage>
        <taxon>Eukaryota</taxon>
        <taxon>Fungi</taxon>
        <taxon>Dikarya</taxon>
        <taxon>Basidiomycota</taxon>
        <taxon>Agaricomycotina</taxon>
        <taxon>Agaricomycetes</taxon>
        <taxon>Cantharellales</taxon>
        <taxon>Botryobasidiaceae</taxon>
        <taxon>Botryobasidium</taxon>
    </lineage>
</organism>
<evidence type="ECO:0008006" key="8">
    <source>
        <dbReference type="Google" id="ProtNLM"/>
    </source>
</evidence>
<feature type="compositionally biased region" description="Basic and acidic residues" evidence="1">
    <location>
        <begin position="2663"/>
        <end position="2672"/>
    </location>
</feature>
<feature type="region of interest" description="Disordered" evidence="1">
    <location>
        <begin position="582"/>
        <end position="602"/>
    </location>
</feature>
<gene>
    <name evidence="6" type="ORF">BOTBODRAFT_124283</name>
</gene>
<feature type="compositionally biased region" description="Basic residues" evidence="1">
    <location>
        <begin position="2817"/>
        <end position="2829"/>
    </location>
</feature>
<feature type="region of interest" description="Disordered" evidence="1">
    <location>
        <begin position="1825"/>
        <end position="1848"/>
    </location>
</feature>
<feature type="compositionally biased region" description="Polar residues" evidence="1">
    <location>
        <begin position="298"/>
        <end position="316"/>
    </location>
</feature>
<feature type="domain" description="FMP27 WPPW motif-containing RBG unit" evidence="5">
    <location>
        <begin position="1761"/>
        <end position="2242"/>
    </location>
</feature>
<evidence type="ECO:0000313" key="7">
    <source>
        <dbReference type="Proteomes" id="UP000027195"/>
    </source>
</evidence>
<accession>A0A067N8Z8</accession>
<reference evidence="7" key="1">
    <citation type="journal article" date="2014" name="Proc. Natl. Acad. Sci. U.S.A.">
        <title>Extensive sampling of basidiomycete genomes demonstrates inadequacy of the white-rot/brown-rot paradigm for wood decay fungi.</title>
        <authorList>
            <person name="Riley R."/>
            <person name="Salamov A.A."/>
            <person name="Brown D.W."/>
            <person name="Nagy L.G."/>
            <person name="Floudas D."/>
            <person name="Held B.W."/>
            <person name="Levasseur A."/>
            <person name="Lombard V."/>
            <person name="Morin E."/>
            <person name="Otillar R."/>
            <person name="Lindquist E.A."/>
            <person name="Sun H."/>
            <person name="LaButti K.M."/>
            <person name="Schmutz J."/>
            <person name="Jabbour D."/>
            <person name="Luo H."/>
            <person name="Baker S.E."/>
            <person name="Pisabarro A.G."/>
            <person name="Walton J.D."/>
            <person name="Blanchette R.A."/>
            <person name="Henrissat B."/>
            <person name="Martin F."/>
            <person name="Cullen D."/>
            <person name="Hibbett D.S."/>
            <person name="Grigoriev I.V."/>
        </authorList>
    </citation>
    <scope>NUCLEOTIDE SEQUENCE [LARGE SCALE GENOMIC DNA]</scope>
    <source>
        <strain evidence="7">FD-172 SS1</strain>
    </source>
</reference>
<dbReference type="Pfam" id="PF10344">
    <property type="entry name" value="Hobbit"/>
    <property type="match status" value="1"/>
</dbReference>
<evidence type="ECO:0000256" key="2">
    <source>
        <dbReference type="SAM" id="Phobius"/>
    </source>
</evidence>
<dbReference type="InterPro" id="IPR019441">
    <property type="entry name" value="FMP27/BLTP2/Hobbit_GFWDK_RBG"/>
</dbReference>
<feature type="region of interest" description="Disordered" evidence="1">
    <location>
        <begin position="2777"/>
        <end position="2934"/>
    </location>
</feature>
<evidence type="ECO:0000313" key="6">
    <source>
        <dbReference type="EMBL" id="KDQ20607.1"/>
    </source>
</evidence>
<keyword evidence="7" id="KW-1185">Reference proteome</keyword>
<feature type="region of interest" description="Disordered" evidence="1">
    <location>
        <begin position="289"/>
        <end position="316"/>
    </location>
</feature>
<dbReference type="Proteomes" id="UP000027195">
    <property type="component" value="Unassembled WGS sequence"/>
</dbReference>
<dbReference type="SMART" id="SM01215">
    <property type="entry name" value="Fmp27_SW"/>
    <property type="match status" value="1"/>
</dbReference>
<keyword evidence="2" id="KW-1133">Transmembrane helix</keyword>
<feature type="compositionally biased region" description="Basic and acidic residues" evidence="1">
    <location>
        <begin position="1268"/>
        <end position="1277"/>
    </location>
</feature>
<dbReference type="EMBL" id="KL198017">
    <property type="protein sequence ID" value="KDQ20607.1"/>
    <property type="molecule type" value="Genomic_DNA"/>
</dbReference>
<feature type="compositionally biased region" description="Polar residues" evidence="1">
    <location>
        <begin position="398"/>
        <end position="411"/>
    </location>
</feature>
<feature type="compositionally biased region" description="Polar residues" evidence="1">
    <location>
        <begin position="2892"/>
        <end position="2901"/>
    </location>
</feature>
<evidence type="ECO:0000256" key="1">
    <source>
        <dbReference type="SAM" id="MobiDB-lite"/>
    </source>
</evidence>
<dbReference type="InterPro" id="IPR045167">
    <property type="entry name" value="Hobbit"/>
</dbReference>
<evidence type="ECO:0000259" key="3">
    <source>
        <dbReference type="SMART" id="SM01214"/>
    </source>
</evidence>
<feature type="domain" description="FMP27 SW motif-containing RBG unit" evidence="4">
    <location>
        <begin position="1236"/>
        <end position="1337"/>
    </location>
</feature>
<dbReference type="PANTHER" id="PTHR15678:SF6">
    <property type="entry name" value="BRIDGE-LIKE LIPID TRANSFER PROTEIN FAMILY MEMBER 2"/>
    <property type="match status" value="1"/>
</dbReference>
<name>A0A067N8Z8_BOTB1</name>
<keyword evidence="2" id="KW-0472">Membrane</keyword>
<dbReference type="InParanoid" id="A0A067N8Z8"/>
<feature type="compositionally biased region" description="Acidic residues" evidence="1">
    <location>
        <begin position="1828"/>
        <end position="1844"/>
    </location>
</feature>
<dbReference type="OrthoDB" id="1562405at2759"/>
<feature type="region of interest" description="Disordered" evidence="1">
    <location>
        <begin position="2563"/>
        <end position="2674"/>
    </location>
</feature>
<feature type="compositionally biased region" description="Low complexity" evidence="1">
    <location>
        <begin position="2853"/>
        <end position="2864"/>
    </location>
</feature>
<sequence>MAPELHTSSRGSEIFNTMFILVASLLIFFRYILPYGLQLFNTSIQFSSVSPLSMRGLRIRKADTTVTVERIGYTWNRPVVEGARRFHFKFEDARITVDPSQRAKRSPRQAALVKNQRKSRHFSIYTFSSDNLAPPLALFSLIVPVSLLRRLDQAIRPVFRLFFVSSFRLVISALPWLSQAFDFEIDTIIISSSDKEAGCVVIEGITLAAAVNFTQFKVLSDGLRSDVGTERLRSKQVGKVASWGDRFKGGVGRVWDRAWGKTSASASLTLKFDTAGVYPHVPSALSISRPTSGFMRSRSPSTSNIPTLSTNGSTGNGNAENAAVLLPLPTRFHTSVQFTPKHMALDPHALDITSNIPSVEITLNALQEILAAQKKGSTPALASTSSRPPLKFKMPSATPDSSSLTSPQLIPQHNDAKESNGNKHEVFFNALRAASVTLPAIKVSYTARGSALGDETAMAMSLHGLFAQIGVSDPQANSLHRKWLGAPAKKIKRHPKFDPAVFSFSGGLDSATAHRLGPGSEGEEPHRLLRTGRWSLDAIATNWPPAPLALGSFSAESDAPVVACEVVLDTIEVTERLDLIQKILPPRSPKDPTSPAPSSSRPMGIFPQVAFDMVVNNILVRLLQDEGLGEDADAPVSLDIFTKGFGVHGRTQIHDISSRRASAEKSSDIASMSSNGTYPMRMGVSAYISTEPICTQFRWRPTATSSDASGSHDGGSSMEVLEMPILTLDAVELNMTSHALGFISDTSSIVWLALDTAMGDVRCVTDGLTVEVWHPRSVLALSQLVAKLLPSTPKSSPSVHRPLLSSLPAGVCVHFAIGCVTAIVAGKDINPDCHEAILRGIALQTGIMAQYCFLQPPQHTPRTKQRYVHARLRERLGVPPDIQLEAASFANEAEGTNEHAAIAQTATFNTSCRAIVIECAGDKLPDLDLSPARDARTILNASPLVTRITLRCKRGDHRVDSSGESAQVILNVNRIYGNFELQHVYASLLAVGALRSILPASKSAATEPRPASPTPLQLGLTARVDNLQLNCALPGSQGLFIRGRRLVVESSRRPDRPLQSTARWANILAWVPSAQYPGRWEELLHLQKGTVTVKDGASIVGDGAHLRIPFDFILADLISSIALSGKAIKHLRRITGSGKFVPVPDAGPEDAKIVPTITIKLGVLTAEAADSPMENKLNLIWRAGMLEQQTRLERELAFDAKVAAIREAAAGHQNSESAPSAFEWNFSTKHTISTDEAWMRLQQLNAYSWVKRHQNTKEKMMRREETISHRVRDESSHGEPPLPIEVRPSDKASPLFRAVLSGVALSISESSFGPAGLRTFLHDLGDGLPHDTQFTLLIPLHISWFTKSARISLRDYPLPLFNVPPHPNKTKHAWEFKSDVVLAEEMGPPSSVFWQRCTIVPAESDIPTSKAFSFAVPRTIMPVKSYANPEVFVHSPGITDLSWGVSYMPATQDLMRVVETLSHPPRDSSPSIGFWDKMRLSLHWRARARFAGDVHFHLKGSRDPYQTSGTGAGFVLAWKGSPSISVGYSNSHKELIQVESERMLLAIPNLSHFEDGVTSVGEAIPSDSYNDPFVSPNIERKPVKLCAKLTNGVRMGLGFQFERTCGAECTRCTGADAFHKQCRYFTFKPHYGVQLQYSPESLEGSRDSFAGFRSDFIHFSVSLTSPTLPEQPHGRTQCNSFHLSPQSFAHFWSWWGLFNDALSLPIRQGKLFIGARPPSKKFGRHLATLKYRFSLSPLFITHVYRQESPAGWKNGASTCVGVKTMVESFHADLHQRQQEMTVADAASGKVKKLIHKPFYSAEVAITGLELRIVKAAFAEPRKALAPLDADEDDEGDEDLPDSPCEDMSSKWVDMDDYAETDWQSQDEQPKLWLLPLGRCPKFTYFKRVGANKPFDDEDDEAGVTDVDLETSKFGGEDTHVCFQGEGDSANQVQINITSQRLQILKDQVADLAHRREHTAHYPRDGLSSSRPDSANTNDATAAIQEQNLRKKVELLEDYLNHLRMAGVNGKLGPEVTDSVYYIPSDNISPDDWEKFNNVYHVHCPQICLDDTTRNILLDYYYSSRARRGFEYHMASRSVKFIRELAATYTYNEGPSIGVASSRPATRVSAAAHTLRKMLLRDDRAELPEDKEAGGRCSSTAIFDPSSGWSDDVSIKKSHFCLLLKPQISLQSEHEGGSVLTLGAMSASLQTFTIMDEQHADDAVTGHIMNRNYMKLSGLQAFAPVNSECFDARAQYAVPVEVLIDFRCEHRDFERLVPQTDATMSYDKFNRLRLRDNLTTMSTSPSKEHDQNRDHLRNQTDRIVVDIPRFSVTAKSANFAAIYNTVTNFLLHSDPSHSQQNEKLETFLYSYDFTDFAVAADVVANLQSRIRQMTEVSKGYECRFDDLDEQAKRDFVAIKGQLFTLSEELNLVFGAIQLAQAKLSCSNDEHKSALRLDASSAEISWNMLDQSTDLLAKLSVRGIGFSWLSRNDGSTANKLTIQDFQALDGAPDALFPEMLVKVDGLTHNDKHSRFARATWGVLPPVGGISIVESFELDLHPLRLQLERKVGRKVMQYVFPHRQTDGKASAALAQSRSSKGKMISSLELPKNSSGETSRASMESNDSSTQHGLYLMPSRSASSHSLTEDGEQGGRPPMRRSRSTNALRALIPKATSKDQNGSKSDLLAKKTKEADKEDELDATVMRLRASQNRTFININVSSLIIMLSYKRDTPMSLMTVPDLEDFKFRTPSFQYHNRTLSFEELIEELKRDIYRAAWQQKGALLKEVFTKAKFVTPKRFLHPDQKPRPKLKALVSKSTKETVVEQGGEPSPTDPEGSSRRRWPQVFHHRPPRLSLESAGGSPLIIENTPSASPTSSSGHFLSSDLSMPSTPDSQERPRGRARVLSLFRKAPTPRNGSESSFSTARRHSTETSQVRLVGSDQGRDLQNKSGALHADR</sequence>
<feature type="region of interest" description="Disordered" evidence="1">
    <location>
        <begin position="1268"/>
        <end position="1287"/>
    </location>
</feature>
<dbReference type="FunCoup" id="A0A067N8Z8">
    <property type="interactions" value="191"/>
</dbReference>
<feature type="transmembrane region" description="Helical" evidence="2">
    <location>
        <begin position="14"/>
        <end position="33"/>
    </location>
</feature>
<dbReference type="SMART" id="SM01216">
    <property type="entry name" value="Fmp27_WPPW"/>
    <property type="match status" value="1"/>
</dbReference>
<feature type="region of interest" description="Disordered" evidence="1">
    <location>
        <begin position="376"/>
        <end position="418"/>
    </location>
</feature>
<dbReference type="InterPro" id="IPR019449">
    <property type="entry name" value="FMP27_WPPW_RBG"/>
</dbReference>
<dbReference type="SMART" id="SM01214">
    <property type="entry name" value="Fmp27_GFWDK"/>
    <property type="match status" value="1"/>
</dbReference>
<proteinExistence type="predicted"/>
<protein>
    <recommendedName>
        <fullName evidence="8">FMP27 GFWDK domain-containing protein</fullName>
    </recommendedName>
</protein>
<dbReference type="PANTHER" id="PTHR15678">
    <property type="entry name" value="ANTIGEN MLAA-22-RELATED"/>
    <property type="match status" value="1"/>
</dbReference>
<feature type="domain" description="FMP27/BLTP2/Hobbit GFWDK motif-containing RBG unit" evidence="3">
    <location>
        <begin position="1355"/>
        <end position="1507"/>
    </location>
</feature>
<evidence type="ECO:0000259" key="5">
    <source>
        <dbReference type="SMART" id="SM01216"/>
    </source>
</evidence>
<dbReference type="HOGENOM" id="CLU_000202_1_0_1"/>
<keyword evidence="2" id="KW-0812">Transmembrane</keyword>